<evidence type="ECO:0000313" key="2">
    <source>
        <dbReference type="EMBL" id="KAG8195356.1"/>
    </source>
</evidence>
<evidence type="ECO:0000313" key="3">
    <source>
        <dbReference type="Proteomes" id="UP000827092"/>
    </source>
</evidence>
<evidence type="ECO:0008006" key="4">
    <source>
        <dbReference type="Google" id="ProtNLM"/>
    </source>
</evidence>
<dbReference type="EMBL" id="JAFNEN010000089">
    <property type="protein sequence ID" value="KAG8195356.1"/>
    <property type="molecule type" value="Genomic_DNA"/>
</dbReference>
<keyword evidence="1" id="KW-1133">Transmembrane helix</keyword>
<organism evidence="2 3">
    <name type="scientific">Oedothorax gibbosus</name>
    <dbReference type="NCBI Taxonomy" id="931172"/>
    <lineage>
        <taxon>Eukaryota</taxon>
        <taxon>Metazoa</taxon>
        <taxon>Ecdysozoa</taxon>
        <taxon>Arthropoda</taxon>
        <taxon>Chelicerata</taxon>
        <taxon>Arachnida</taxon>
        <taxon>Araneae</taxon>
        <taxon>Araneomorphae</taxon>
        <taxon>Entelegynae</taxon>
        <taxon>Araneoidea</taxon>
        <taxon>Linyphiidae</taxon>
        <taxon>Erigoninae</taxon>
        <taxon>Oedothorax</taxon>
    </lineage>
</organism>
<name>A0AAV6VIB2_9ARAC</name>
<reference evidence="2 3" key="1">
    <citation type="journal article" date="2022" name="Nat. Ecol. Evol.">
        <title>A masculinizing supergene underlies an exaggerated male reproductive morph in a spider.</title>
        <authorList>
            <person name="Hendrickx F."/>
            <person name="De Corte Z."/>
            <person name="Sonet G."/>
            <person name="Van Belleghem S.M."/>
            <person name="Kostlbacher S."/>
            <person name="Vangestel C."/>
        </authorList>
    </citation>
    <scope>NUCLEOTIDE SEQUENCE [LARGE SCALE GENOMIC DNA]</scope>
    <source>
        <strain evidence="2">W744_W776</strain>
    </source>
</reference>
<protein>
    <recommendedName>
        <fullName evidence="4">Secreted protein</fullName>
    </recommendedName>
</protein>
<comment type="caution">
    <text evidence="2">The sequence shown here is derived from an EMBL/GenBank/DDBJ whole genome shotgun (WGS) entry which is preliminary data.</text>
</comment>
<feature type="transmembrane region" description="Helical" evidence="1">
    <location>
        <begin position="6"/>
        <end position="29"/>
    </location>
</feature>
<gene>
    <name evidence="2" type="ORF">JTE90_001375</name>
</gene>
<dbReference type="AlphaFoldDB" id="A0AAV6VIB2"/>
<proteinExistence type="predicted"/>
<dbReference type="Proteomes" id="UP000827092">
    <property type="component" value="Unassembled WGS sequence"/>
</dbReference>
<sequence length="73" mass="8566">MKYYDPVFLLMMLMSAIILNCPTTTAGFLRRRQESQHKEIMAAGLVAKMLQENDHRVVHVHHIPVFIPVFHHR</sequence>
<evidence type="ECO:0000256" key="1">
    <source>
        <dbReference type="SAM" id="Phobius"/>
    </source>
</evidence>
<keyword evidence="1" id="KW-0472">Membrane</keyword>
<keyword evidence="1" id="KW-0812">Transmembrane</keyword>
<keyword evidence="3" id="KW-1185">Reference proteome</keyword>
<accession>A0AAV6VIB2</accession>